<evidence type="ECO:0000256" key="4">
    <source>
        <dbReference type="ARBA" id="ARBA00022824"/>
    </source>
</evidence>
<feature type="compositionally biased region" description="Basic and acidic residues" evidence="9">
    <location>
        <begin position="281"/>
        <end position="312"/>
    </location>
</feature>
<organism evidence="14">
    <name type="scientific">Taenia asiatica</name>
    <name type="common">Asian tapeworm</name>
    <dbReference type="NCBI Taxonomy" id="60517"/>
    <lineage>
        <taxon>Eukaryota</taxon>
        <taxon>Metazoa</taxon>
        <taxon>Spiralia</taxon>
        <taxon>Lophotrochozoa</taxon>
        <taxon>Platyhelminthes</taxon>
        <taxon>Cestoda</taxon>
        <taxon>Eucestoda</taxon>
        <taxon>Cyclophyllidea</taxon>
        <taxon>Taeniidae</taxon>
        <taxon>Taenia</taxon>
    </lineage>
</organism>
<dbReference type="GO" id="GO:0008289">
    <property type="term" value="F:lipid binding"/>
    <property type="evidence" value="ECO:0007669"/>
    <property type="project" value="UniProtKB-KW"/>
</dbReference>
<gene>
    <name evidence="12" type="ORF">TASK_LOCUS7004</name>
</gene>
<keyword evidence="4" id="KW-0256">Endoplasmic reticulum</keyword>
<dbReference type="EMBL" id="UYRS01018561">
    <property type="protein sequence ID" value="VDK37702.1"/>
    <property type="molecule type" value="Genomic_DNA"/>
</dbReference>
<keyword evidence="13" id="KW-1185">Reference proteome</keyword>
<dbReference type="PROSITE" id="PS51847">
    <property type="entry name" value="SMP"/>
    <property type="match status" value="1"/>
</dbReference>
<evidence type="ECO:0000256" key="8">
    <source>
        <dbReference type="ARBA" id="ARBA00023136"/>
    </source>
</evidence>
<feature type="transmembrane region" description="Helical" evidence="10">
    <location>
        <begin position="425"/>
        <end position="443"/>
    </location>
</feature>
<dbReference type="CDD" id="cd21675">
    <property type="entry name" value="SMP_TEX2"/>
    <property type="match status" value="1"/>
</dbReference>
<dbReference type="OrthoDB" id="26740at2759"/>
<comment type="subcellular location">
    <subcellularLocation>
        <location evidence="1">Endoplasmic reticulum membrane</location>
    </subcellularLocation>
</comment>
<evidence type="ECO:0000256" key="9">
    <source>
        <dbReference type="SAM" id="MobiDB-lite"/>
    </source>
</evidence>
<evidence type="ECO:0000256" key="5">
    <source>
        <dbReference type="ARBA" id="ARBA00022989"/>
    </source>
</evidence>
<dbReference type="InterPro" id="IPR031468">
    <property type="entry name" value="SMP_LBD"/>
</dbReference>
<reference evidence="12 13" key="2">
    <citation type="submission" date="2018-11" db="EMBL/GenBank/DDBJ databases">
        <authorList>
            <consortium name="Pathogen Informatics"/>
        </authorList>
    </citation>
    <scope>NUCLEOTIDE SEQUENCE [LARGE SCALE GENOMIC DNA]</scope>
</reference>
<evidence type="ECO:0000313" key="14">
    <source>
        <dbReference type="WBParaSite" id="TASK_0000700301-mRNA-1"/>
    </source>
</evidence>
<keyword evidence="6" id="KW-0445">Lipid transport</keyword>
<evidence type="ECO:0000256" key="10">
    <source>
        <dbReference type="SAM" id="Phobius"/>
    </source>
</evidence>
<keyword evidence="2" id="KW-0813">Transport</keyword>
<dbReference type="STRING" id="60517.A0A158R9C1"/>
<evidence type="ECO:0000256" key="3">
    <source>
        <dbReference type="ARBA" id="ARBA00022692"/>
    </source>
</evidence>
<feature type="region of interest" description="Disordered" evidence="9">
    <location>
        <begin position="278"/>
        <end position="342"/>
    </location>
</feature>
<keyword evidence="8 10" id="KW-0472">Membrane</keyword>
<evidence type="ECO:0000256" key="2">
    <source>
        <dbReference type="ARBA" id="ARBA00022448"/>
    </source>
</evidence>
<feature type="compositionally biased region" description="Polar residues" evidence="9">
    <location>
        <begin position="1105"/>
        <end position="1115"/>
    </location>
</feature>
<dbReference type="PANTHER" id="PTHR13466">
    <property type="entry name" value="TEX2 PROTEIN-RELATED"/>
    <property type="match status" value="1"/>
</dbReference>
<feature type="compositionally biased region" description="Polar residues" evidence="9">
    <location>
        <begin position="629"/>
        <end position="661"/>
    </location>
</feature>
<evidence type="ECO:0000259" key="11">
    <source>
        <dbReference type="PROSITE" id="PS51847"/>
    </source>
</evidence>
<sequence length="1286" mass="142361">MSSRRLTDLMHRNQEDFDDVLNSLTFSSTAEDDVGGLDAALQRFAEQKAKASMRRRGPIQGIPDDDSEPIQFELAEDIVASTENFLYDVDTPSVLPSSAPSHTNAEEFPPLPSLLALSRSMQNGGHNVELPTSTGFRDSRLRRWRHRRRTVSLTEGTAEAHSLRVSVYLSPVDILTYLQRPFRRSVHNASGSTDTAASAAVSLPDVRVENGSLHFKCWAPSSLVGFSFEPIAFFNSRACQKSLRNKGLESELYSPTRTALDLEGVDCVVESPLRMHNSVKKSRESEAKKNGLMVRETERPDFGVGSAEEKQVRWRKKEHQKDNTVSAVSREAEGVSSTLRDAETASMAPTILSVSEQFETESRGLTSPQPPPPQPPSKAKRGRRSKPRFSMFRLYMFCGVLVALLSCCWVLSVSPFLWGTVVGGFVTYCVLRLYHLAMAFLYYPSDPYCCCFTSVSPGATCCSLHNSLLSAWRPPYAGPLVLPQLRDLQAPPVPQLADEDLRSGPSSGPLGDSLGYKLDKHNRPVYRTWMNEIVSYSPDTYHINSTHSVFVTLEGTQLRIQRPRKNVPRRAMFNVPVPPSCGVQFIHQRIYDMRKVTVSLLPHGLVEKRLWSKKYPICLTIKNEQNSKQATWEDNSCNTTPSKVVASSQTQPLRSSSTYGLATTPDHDEALSKVSMSSFLDDGSAYSVSTSRFLRVSTNPGIVLGNAAVEDVASPQQDPPEDFLLIRHSDLAEKIYIFARTCREKEAWFRRLRGASIGKPLLTTTQQASHHFHRSRIGISKFLLFSQRCYAFKQLLTPGASAMKASTSSPSMRTSSSSTDVTTVVDSSATAEEGVAAASVGLRHSHSSASAGDSDAELQMAYLRHMAKFMPASWLLRASQALQLNLNYVSCDSQVPWLNALIGRLFWDFLRHELWLKRVQEKIQGKLRKLHLPYFVNELTVTSVDMGTELPVVRNAGKPFLDNQGLWIEAEIVYAGGFTVSLETNINLMKLRDKSWRPNGAIASKPLSSLGPQLTSELGNAGAAINNNAGNVASDYPTGGGNVDGTGRSMAAFLSEEEDSADSSTDSDRESALTNAFASILPTAVAVAAPSFSPTVPASPDAKSTDAQRMTFSPEENNDLQRPRRRLYRIMDKITRSSYFQKAVDSKFVQRGMEYVSNKAINLQLEVSTLHGTLVLNLPPPPSDRLWYGFRGNPNLRFKLKPKFGETLVTIPRFLEILEKKLILEFQRVFVLPNMDDLVMPLLIPEPILRSSQNSEAMTSTAHCDDRSFCGSSVSQQEGVGETTAS</sequence>
<feature type="region of interest" description="Disordered" evidence="9">
    <location>
        <begin position="629"/>
        <end position="664"/>
    </location>
</feature>
<evidence type="ECO:0000256" key="1">
    <source>
        <dbReference type="ARBA" id="ARBA00004586"/>
    </source>
</evidence>
<evidence type="ECO:0000313" key="13">
    <source>
        <dbReference type="Proteomes" id="UP000282613"/>
    </source>
</evidence>
<evidence type="ECO:0000313" key="12">
    <source>
        <dbReference type="EMBL" id="VDK37702.1"/>
    </source>
</evidence>
<feature type="region of interest" description="Disordered" evidence="9">
    <location>
        <begin position="359"/>
        <end position="385"/>
    </location>
</feature>
<keyword evidence="3 10" id="KW-0812">Transmembrane</keyword>
<feature type="domain" description="SMP-LTD" evidence="11">
    <location>
        <begin position="891"/>
        <end position="1241"/>
    </location>
</feature>
<accession>A0A158R9C1</accession>
<proteinExistence type="predicted"/>
<evidence type="ECO:0000256" key="7">
    <source>
        <dbReference type="ARBA" id="ARBA00023121"/>
    </source>
</evidence>
<name>A0A158R9C1_TAEAS</name>
<dbReference type="GO" id="GO:0006869">
    <property type="term" value="P:lipid transport"/>
    <property type="evidence" value="ECO:0007669"/>
    <property type="project" value="UniProtKB-KW"/>
</dbReference>
<dbReference type="GO" id="GO:0005789">
    <property type="term" value="C:endoplasmic reticulum membrane"/>
    <property type="evidence" value="ECO:0007669"/>
    <property type="project" value="UniProtKB-SubCell"/>
</dbReference>
<keyword evidence="5 10" id="KW-1133">Transmembrane helix</keyword>
<dbReference type="PANTHER" id="PTHR13466:SF0">
    <property type="entry name" value="SMP-LTD DOMAIN-CONTAINING PROTEIN"/>
    <property type="match status" value="1"/>
</dbReference>
<evidence type="ECO:0000256" key="6">
    <source>
        <dbReference type="ARBA" id="ARBA00023055"/>
    </source>
</evidence>
<keyword evidence="7" id="KW-0446">Lipid-binding</keyword>
<feature type="region of interest" description="Disordered" evidence="9">
    <location>
        <begin position="1093"/>
        <end position="1124"/>
    </location>
</feature>
<reference evidence="14" key="1">
    <citation type="submission" date="2016-04" db="UniProtKB">
        <authorList>
            <consortium name="WormBaseParasite"/>
        </authorList>
    </citation>
    <scope>IDENTIFICATION</scope>
</reference>
<feature type="transmembrane region" description="Helical" evidence="10">
    <location>
        <begin position="394"/>
        <end position="418"/>
    </location>
</feature>
<dbReference type="WBParaSite" id="TASK_0000700301-mRNA-1">
    <property type="protein sequence ID" value="TASK_0000700301-mRNA-1"/>
    <property type="gene ID" value="TASK_0000700301"/>
</dbReference>
<dbReference type="Proteomes" id="UP000282613">
    <property type="component" value="Unassembled WGS sequence"/>
</dbReference>
<protein>
    <submittedName>
        <fullName evidence="14">SMP-LTD domain-containing protein</fullName>
    </submittedName>
</protein>